<dbReference type="AlphaFoldDB" id="A0AAW2RJB6"/>
<evidence type="ECO:0000256" key="2">
    <source>
        <dbReference type="SAM" id="Phobius"/>
    </source>
</evidence>
<sequence length="212" mass="24227">MKSVQVLNLLVAWTMVLVTKPISRKAKDDFRDRLLKMSSTFLFVGMIQGLYCLFSFFVRMRIITGKEAVCCVSSHLWGEMVTNMGEDPKQKLQPQLVKLDKGFKLAEQWVNNMSKSSYDEKSSLVDLEGRPSSSKQSKVTRSDNPVERKLLAKLHADKRKVVKRDEDLVPSAKDGNVDDDSEEEEMESKTRAFSKKRHLSLTSSLNARKKHK</sequence>
<feature type="region of interest" description="Disordered" evidence="1">
    <location>
        <begin position="121"/>
        <end position="147"/>
    </location>
</feature>
<organism evidence="3">
    <name type="scientific">Sesamum angustifolium</name>
    <dbReference type="NCBI Taxonomy" id="2727405"/>
    <lineage>
        <taxon>Eukaryota</taxon>
        <taxon>Viridiplantae</taxon>
        <taxon>Streptophyta</taxon>
        <taxon>Embryophyta</taxon>
        <taxon>Tracheophyta</taxon>
        <taxon>Spermatophyta</taxon>
        <taxon>Magnoliopsida</taxon>
        <taxon>eudicotyledons</taxon>
        <taxon>Gunneridae</taxon>
        <taxon>Pentapetalae</taxon>
        <taxon>asterids</taxon>
        <taxon>lamiids</taxon>
        <taxon>Lamiales</taxon>
        <taxon>Pedaliaceae</taxon>
        <taxon>Sesamum</taxon>
    </lineage>
</organism>
<dbReference type="PANTHER" id="PTHR35741">
    <property type="entry name" value="FACTOR CWC22-LIKE PROTEIN, PUTATIVE (DUF3245)-RELATED"/>
    <property type="match status" value="1"/>
</dbReference>
<reference evidence="3" key="2">
    <citation type="journal article" date="2024" name="Plant">
        <title>Genomic evolution and insights into agronomic trait innovations of Sesamum species.</title>
        <authorList>
            <person name="Miao H."/>
            <person name="Wang L."/>
            <person name="Qu L."/>
            <person name="Liu H."/>
            <person name="Sun Y."/>
            <person name="Le M."/>
            <person name="Wang Q."/>
            <person name="Wei S."/>
            <person name="Zheng Y."/>
            <person name="Lin W."/>
            <person name="Duan Y."/>
            <person name="Cao H."/>
            <person name="Xiong S."/>
            <person name="Wang X."/>
            <person name="Wei L."/>
            <person name="Li C."/>
            <person name="Ma Q."/>
            <person name="Ju M."/>
            <person name="Zhao R."/>
            <person name="Li G."/>
            <person name="Mu C."/>
            <person name="Tian Q."/>
            <person name="Mei H."/>
            <person name="Zhang T."/>
            <person name="Gao T."/>
            <person name="Zhang H."/>
        </authorList>
    </citation>
    <scope>NUCLEOTIDE SEQUENCE</scope>
    <source>
        <strain evidence="3">G01</strain>
    </source>
</reference>
<protein>
    <submittedName>
        <fullName evidence="3">Uncharacterized protein</fullName>
    </submittedName>
</protein>
<accession>A0AAW2RJB6</accession>
<comment type="caution">
    <text evidence="3">The sequence shown here is derived from an EMBL/GenBank/DDBJ whole genome shotgun (WGS) entry which is preliminary data.</text>
</comment>
<proteinExistence type="predicted"/>
<keyword evidence="2" id="KW-0472">Membrane</keyword>
<evidence type="ECO:0000256" key="1">
    <source>
        <dbReference type="SAM" id="MobiDB-lite"/>
    </source>
</evidence>
<name>A0AAW2RJB6_9LAMI</name>
<dbReference type="EMBL" id="JACGWK010000001">
    <property type="protein sequence ID" value="KAL0379516.1"/>
    <property type="molecule type" value="Genomic_DNA"/>
</dbReference>
<dbReference type="PANTHER" id="PTHR35741:SF1">
    <property type="entry name" value="FACTOR CWC22-LIKE PROTEIN, PUTATIVE (DUF3245)-RELATED"/>
    <property type="match status" value="1"/>
</dbReference>
<feature type="compositionally biased region" description="Acidic residues" evidence="1">
    <location>
        <begin position="177"/>
        <end position="186"/>
    </location>
</feature>
<keyword evidence="2" id="KW-0812">Transmembrane</keyword>
<reference evidence="3" key="1">
    <citation type="submission" date="2020-06" db="EMBL/GenBank/DDBJ databases">
        <authorList>
            <person name="Li T."/>
            <person name="Hu X."/>
            <person name="Zhang T."/>
            <person name="Song X."/>
            <person name="Zhang H."/>
            <person name="Dai N."/>
            <person name="Sheng W."/>
            <person name="Hou X."/>
            <person name="Wei L."/>
        </authorList>
    </citation>
    <scope>NUCLEOTIDE SEQUENCE</scope>
    <source>
        <strain evidence="3">G01</strain>
        <tissue evidence="3">Leaf</tissue>
    </source>
</reference>
<feature type="transmembrane region" description="Helical" evidence="2">
    <location>
        <begin position="40"/>
        <end position="58"/>
    </location>
</feature>
<feature type="region of interest" description="Disordered" evidence="1">
    <location>
        <begin position="161"/>
        <end position="212"/>
    </location>
</feature>
<evidence type="ECO:0000313" key="3">
    <source>
        <dbReference type="EMBL" id="KAL0379516.1"/>
    </source>
</evidence>
<keyword evidence="2" id="KW-1133">Transmembrane helix</keyword>
<gene>
    <name evidence="3" type="ORF">Sangu_0015900</name>
</gene>